<reference evidence="1" key="1">
    <citation type="journal article" date="2007" name="Science">
        <title>Draft genome of the filarial nematode parasite Brugia malayi.</title>
        <authorList>
            <person name="Ghedin E."/>
            <person name="Wang S."/>
            <person name="Spiro D."/>
            <person name="Caler E."/>
            <person name="Zhao Q."/>
            <person name="Crabtree J."/>
            <person name="Allen J.E."/>
            <person name="Delcher A.L."/>
            <person name="Guiliano D.B."/>
            <person name="Miranda-Saavedra D."/>
            <person name="Angiuoli S.V."/>
            <person name="Creasy T."/>
            <person name="Amedeo P."/>
            <person name="Haas B."/>
            <person name="El-Sayed N.M."/>
            <person name="Wortman J.R."/>
            <person name="Feldblyum T."/>
            <person name="Tallon L."/>
            <person name="Schatz M."/>
            <person name="Shumway M."/>
            <person name="Koo H."/>
            <person name="Salzberg S.L."/>
            <person name="Schobel S."/>
            <person name="Pertea M."/>
            <person name="Pop M."/>
            <person name="White O."/>
            <person name="Barton G.J."/>
            <person name="Carlow C.K."/>
            <person name="Crawford M.J."/>
            <person name="Daub J."/>
            <person name="Dimmic M.W."/>
            <person name="Estes C.F."/>
            <person name="Foster J.M."/>
            <person name="Ganatra M."/>
            <person name="Gregory W.F."/>
            <person name="Johnson N.M."/>
            <person name="Jin J."/>
            <person name="Komuniecki R."/>
            <person name="Korf I."/>
            <person name="Kumar S."/>
            <person name="Laney S."/>
            <person name="Li B.W."/>
            <person name="Li W."/>
            <person name="Lindblom T.H."/>
            <person name="Lustigman S."/>
            <person name="Ma D."/>
            <person name="Maina C.V."/>
            <person name="Martin D.M."/>
            <person name="McCarter J.P."/>
            <person name="McReynolds L."/>
            <person name="Mitreva M."/>
            <person name="Nutman T.B."/>
            <person name="Parkinson J."/>
            <person name="Peregrin-Alvarez J.M."/>
            <person name="Poole C."/>
            <person name="Ren Q."/>
            <person name="Saunders L."/>
            <person name="Sluder A.E."/>
            <person name="Smith K."/>
            <person name="Stanke M."/>
            <person name="Unnasch T.R."/>
            <person name="Ware J."/>
            <person name="Wei A.D."/>
            <person name="Weil G."/>
            <person name="Williams D.J."/>
            <person name="Zhang Y."/>
            <person name="Williams S.A."/>
            <person name="Fraser-Liggett C."/>
            <person name="Slatko B."/>
            <person name="Blaxter M.L."/>
            <person name="Scott A.L."/>
        </authorList>
    </citation>
    <scope>NUCLEOTIDE SEQUENCE</scope>
    <source>
        <strain evidence="1">FR3</strain>
    </source>
</reference>
<accession>A0A1I9G2U9</accession>
<name>A0A1I9G2U9_BRUMA</name>
<gene>
    <name evidence="1" type="primary">Bm13269</name>
    <name evidence="1" type="ORF">BM_Bm13269</name>
</gene>
<evidence type="ECO:0000313" key="1">
    <source>
        <dbReference type="EMBL" id="CDP96889.1"/>
    </source>
</evidence>
<protein>
    <submittedName>
        <fullName evidence="1">Bm13269</fullName>
    </submittedName>
</protein>
<sequence length="33" mass="3955">MSSFTVIFKQVLTSLSKYKCFKNFKSFKNLKNF</sequence>
<dbReference type="AlphaFoldDB" id="A0A1I9G2U9"/>
<organism evidence="1">
    <name type="scientific">Brugia malayi</name>
    <name type="common">Filarial nematode worm</name>
    <dbReference type="NCBI Taxonomy" id="6279"/>
    <lineage>
        <taxon>Eukaryota</taxon>
        <taxon>Metazoa</taxon>
        <taxon>Ecdysozoa</taxon>
        <taxon>Nematoda</taxon>
        <taxon>Chromadorea</taxon>
        <taxon>Rhabditida</taxon>
        <taxon>Spirurina</taxon>
        <taxon>Spiruromorpha</taxon>
        <taxon>Filarioidea</taxon>
        <taxon>Onchocercidae</taxon>
        <taxon>Brugia</taxon>
    </lineage>
</organism>
<reference evidence="1" key="2">
    <citation type="submission" date="2012-12" db="EMBL/GenBank/DDBJ databases">
        <authorList>
            <consortium name="WormBase Consortium"/>
            <person name="Ghedin E."/>
            <person name="Paulini M."/>
        </authorList>
    </citation>
    <scope>NUCLEOTIDE SEQUENCE</scope>
    <source>
        <strain evidence="1">FR3</strain>
    </source>
</reference>
<dbReference type="EMBL" id="LN856962">
    <property type="protein sequence ID" value="CDP96889.1"/>
    <property type="molecule type" value="Genomic_DNA"/>
</dbReference>
<proteinExistence type="predicted"/>